<evidence type="ECO:0000256" key="2">
    <source>
        <dbReference type="ARBA" id="ARBA00023125"/>
    </source>
</evidence>
<evidence type="ECO:0000256" key="1">
    <source>
        <dbReference type="ARBA" id="ARBA00023015"/>
    </source>
</evidence>
<gene>
    <name evidence="6" type="ORF">GCM10017600_70570</name>
</gene>
<dbReference type="PROSITE" id="PS01124">
    <property type="entry name" value="HTH_ARAC_FAMILY_2"/>
    <property type="match status" value="1"/>
</dbReference>
<dbReference type="PROSITE" id="PS00041">
    <property type="entry name" value="HTH_ARAC_FAMILY_1"/>
    <property type="match status" value="1"/>
</dbReference>
<keyword evidence="7" id="KW-1185">Reference proteome</keyword>
<dbReference type="InterPro" id="IPR029062">
    <property type="entry name" value="Class_I_gatase-like"/>
</dbReference>
<feature type="domain" description="HTH araC/xylS-type" evidence="5">
    <location>
        <begin position="215"/>
        <end position="313"/>
    </location>
</feature>
<evidence type="ECO:0000313" key="6">
    <source>
        <dbReference type="EMBL" id="GLK13646.1"/>
    </source>
</evidence>
<evidence type="ECO:0000313" key="7">
    <source>
        <dbReference type="Proteomes" id="UP001143474"/>
    </source>
</evidence>
<dbReference type="InterPro" id="IPR018060">
    <property type="entry name" value="HTH_AraC"/>
</dbReference>
<dbReference type="SUPFAM" id="SSF46689">
    <property type="entry name" value="Homeodomain-like"/>
    <property type="match status" value="2"/>
</dbReference>
<protein>
    <submittedName>
        <fullName evidence="6">AraC family transcriptional regulator</fullName>
    </submittedName>
</protein>
<evidence type="ECO:0000256" key="4">
    <source>
        <dbReference type="SAM" id="MobiDB-lite"/>
    </source>
</evidence>
<organism evidence="6 7">
    <name type="scientific">Streptosporangium carneum</name>
    <dbReference type="NCBI Taxonomy" id="47481"/>
    <lineage>
        <taxon>Bacteria</taxon>
        <taxon>Bacillati</taxon>
        <taxon>Actinomycetota</taxon>
        <taxon>Actinomycetes</taxon>
        <taxon>Streptosporangiales</taxon>
        <taxon>Streptosporangiaceae</taxon>
        <taxon>Streptosporangium</taxon>
    </lineage>
</organism>
<dbReference type="GO" id="GO:0003700">
    <property type="term" value="F:DNA-binding transcription factor activity"/>
    <property type="evidence" value="ECO:0007669"/>
    <property type="project" value="InterPro"/>
</dbReference>
<evidence type="ECO:0000256" key="3">
    <source>
        <dbReference type="ARBA" id="ARBA00023163"/>
    </source>
</evidence>
<evidence type="ECO:0000259" key="5">
    <source>
        <dbReference type="PROSITE" id="PS01124"/>
    </source>
</evidence>
<dbReference type="EMBL" id="BSEV01000024">
    <property type="protein sequence ID" value="GLK13646.1"/>
    <property type="molecule type" value="Genomic_DNA"/>
</dbReference>
<accession>A0A9W6MGV7</accession>
<dbReference type="AlphaFoldDB" id="A0A9W6MGV7"/>
<dbReference type="SMART" id="SM00342">
    <property type="entry name" value="HTH_ARAC"/>
    <property type="match status" value="1"/>
</dbReference>
<dbReference type="InterPro" id="IPR018062">
    <property type="entry name" value="HTH_AraC-typ_CS"/>
</dbReference>
<dbReference type="Gene3D" id="1.10.10.60">
    <property type="entry name" value="Homeodomain-like"/>
    <property type="match status" value="1"/>
</dbReference>
<dbReference type="Pfam" id="PF12833">
    <property type="entry name" value="HTH_18"/>
    <property type="match status" value="1"/>
</dbReference>
<dbReference type="CDD" id="cd03137">
    <property type="entry name" value="GATase1_AraC_1"/>
    <property type="match status" value="1"/>
</dbReference>
<dbReference type="PANTHER" id="PTHR43130:SF3">
    <property type="entry name" value="HTH-TYPE TRANSCRIPTIONAL REGULATOR RV1931C"/>
    <property type="match status" value="1"/>
</dbReference>
<keyword evidence="2" id="KW-0238">DNA-binding</keyword>
<sequence length="339" mass="36893">MGFTTIAVMLFDEVPLFEASVPIAVFGERRSGLPDFDVRAVAAEGGPVRTDAGIALSAPYDLDAVDEADLVIVPTWRHPLGRPPAPEALRALRRAHDRGATVVGLCLGTFVLAAAGLLDDRPAATHWRYAPLLASTYPRIQVKPDVLYVDEGDLLTSAGSAGGIDLCLHLIRRTYGSRLANDIARSMVVPPHRAGGQAQYIDHPVPVPTTGDPLGETLEWAMRHLDRELTVDALSAHAMMSRRTFDRRFRQVTGTTPAQWLLHQRILHAQRLLETTTEPVEVVARNAGFASAVALRPHFRRQVGVSPTAYRETFGEGGHRLGSARTRDAEDVAMNTAAR</sequence>
<name>A0A9W6MGV7_9ACTN</name>
<dbReference type="Gene3D" id="3.40.50.880">
    <property type="match status" value="1"/>
</dbReference>
<dbReference type="SUPFAM" id="SSF52317">
    <property type="entry name" value="Class I glutamine amidotransferase-like"/>
    <property type="match status" value="1"/>
</dbReference>
<dbReference type="PANTHER" id="PTHR43130">
    <property type="entry name" value="ARAC-FAMILY TRANSCRIPTIONAL REGULATOR"/>
    <property type="match status" value="1"/>
</dbReference>
<feature type="region of interest" description="Disordered" evidence="4">
    <location>
        <begin position="314"/>
        <end position="339"/>
    </location>
</feature>
<proteinExistence type="predicted"/>
<keyword evidence="1" id="KW-0805">Transcription regulation</keyword>
<dbReference type="GO" id="GO:0043565">
    <property type="term" value="F:sequence-specific DNA binding"/>
    <property type="evidence" value="ECO:0007669"/>
    <property type="project" value="InterPro"/>
</dbReference>
<reference evidence="6" key="1">
    <citation type="journal article" date="2014" name="Int. J. Syst. Evol. Microbiol.">
        <title>Complete genome sequence of Corynebacterium casei LMG S-19264T (=DSM 44701T), isolated from a smear-ripened cheese.</title>
        <authorList>
            <consortium name="US DOE Joint Genome Institute (JGI-PGF)"/>
            <person name="Walter F."/>
            <person name="Albersmeier A."/>
            <person name="Kalinowski J."/>
            <person name="Ruckert C."/>
        </authorList>
    </citation>
    <scope>NUCLEOTIDE SEQUENCE</scope>
    <source>
        <strain evidence="6">VKM Ac-2007</strain>
    </source>
</reference>
<comment type="caution">
    <text evidence="6">The sequence shown here is derived from an EMBL/GenBank/DDBJ whole genome shotgun (WGS) entry which is preliminary data.</text>
</comment>
<dbReference type="InterPro" id="IPR009057">
    <property type="entry name" value="Homeodomain-like_sf"/>
</dbReference>
<reference evidence="6" key="2">
    <citation type="submission" date="2023-01" db="EMBL/GenBank/DDBJ databases">
        <authorList>
            <person name="Sun Q."/>
            <person name="Evtushenko L."/>
        </authorList>
    </citation>
    <scope>NUCLEOTIDE SEQUENCE</scope>
    <source>
        <strain evidence="6">VKM Ac-2007</strain>
    </source>
</reference>
<dbReference type="RefSeq" id="WP_271221922.1">
    <property type="nucleotide sequence ID" value="NZ_BAAAVD010000038.1"/>
</dbReference>
<feature type="compositionally biased region" description="Basic and acidic residues" evidence="4">
    <location>
        <begin position="314"/>
        <end position="330"/>
    </location>
</feature>
<dbReference type="Pfam" id="PF01965">
    <property type="entry name" value="DJ-1_PfpI"/>
    <property type="match status" value="1"/>
</dbReference>
<keyword evidence="3" id="KW-0804">Transcription</keyword>
<dbReference type="Proteomes" id="UP001143474">
    <property type="component" value="Unassembled WGS sequence"/>
</dbReference>
<dbReference type="InterPro" id="IPR002818">
    <property type="entry name" value="DJ-1/PfpI"/>
</dbReference>
<dbReference type="InterPro" id="IPR052158">
    <property type="entry name" value="INH-QAR"/>
</dbReference>